<dbReference type="AlphaFoldDB" id="A0A128A2E4"/>
<dbReference type="InterPro" id="IPR052199">
    <property type="entry name" value="MIPS"/>
</dbReference>
<dbReference type="Pfam" id="PF01658">
    <property type="entry name" value="Inos-1-P_synth"/>
    <property type="match status" value="1"/>
</dbReference>
<dbReference type="PANTHER" id="PTHR43125:SF1">
    <property type="entry name" value="INOSITOL-3-PHOSPHATE SYNTHASE"/>
    <property type="match status" value="1"/>
</dbReference>
<dbReference type="InterPro" id="IPR036291">
    <property type="entry name" value="NAD(P)-bd_dom_sf"/>
</dbReference>
<organism evidence="2 3">
    <name type="scientific">Nitrosotalea devaniterrae</name>
    <dbReference type="NCBI Taxonomy" id="1078905"/>
    <lineage>
        <taxon>Archaea</taxon>
        <taxon>Nitrososphaerota</taxon>
        <taxon>Nitrososphaeria</taxon>
        <taxon>Nitrosotaleales</taxon>
        <taxon>Nitrosotaleaceae</taxon>
        <taxon>Nitrosotalea</taxon>
    </lineage>
</organism>
<evidence type="ECO:0000313" key="3">
    <source>
        <dbReference type="Proteomes" id="UP000196239"/>
    </source>
</evidence>
<reference evidence="3" key="1">
    <citation type="submission" date="2015-10" db="EMBL/GenBank/DDBJ databases">
        <authorList>
            <person name="Lehtovirta-Morley L.E."/>
            <person name="Vieille C."/>
        </authorList>
    </citation>
    <scope>NUCLEOTIDE SEQUENCE [LARGE SCALE GENOMIC DNA]</scope>
</reference>
<dbReference type="Gene3D" id="3.40.50.720">
    <property type="entry name" value="NAD(P)-binding Rossmann-like Domain"/>
    <property type="match status" value="2"/>
</dbReference>
<dbReference type="Proteomes" id="UP000196239">
    <property type="component" value="Chromosome 1"/>
</dbReference>
<gene>
    <name evidence="2" type="ORF">NDEV_0759</name>
</gene>
<dbReference type="EMBL" id="LN890280">
    <property type="protein sequence ID" value="CUR51524.1"/>
    <property type="molecule type" value="Genomic_DNA"/>
</dbReference>
<keyword evidence="3" id="KW-1185">Reference proteome</keyword>
<dbReference type="PANTHER" id="PTHR43125">
    <property type="entry name" value="INOSITOL-3-PHOSPHATE SYNTHASE"/>
    <property type="match status" value="1"/>
</dbReference>
<sequence length="356" mass="38999">MHITRKELNDDRQEKNNVSDKISLALIGIGNVSITLVKGFEFYKNSTDGLWHPKISGLTLGDFTVVAAYDIDSSKVGKNVSSLIKGSKSDFGSIIVQPGISDDVTPSHISQSGQVKTSSYDEFVNSLKKAKPDFVVNLISSGMEKSGEKYAKAALDAGCSFFNATSAKTATEQTRKAFESKGLLILGDDLMSQFGGTAFHRGMIDFMASRGILLQKAYQLDVGGNQDTQSTMAEETRERKRQIKTDSIAIESPIPFKSTAGTTEYAEQLGDSRVSYYWMEAKGFLDSPIELDLSLRTNDSTNGCNVIVDSIRAAKKTMASKDFAKIDIISAYAFKSPSKKMHIRECIEAFEQTFVN</sequence>
<dbReference type="GO" id="GO:0006021">
    <property type="term" value="P:inositol biosynthetic process"/>
    <property type="evidence" value="ECO:0007669"/>
    <property type="project" value="TreeGrafter"/>
</dbReference>
<dbReference type="SUPFAM" id="SSF55347">
    <property type="entry name" value="Glyceraldehyde-3-phosphate dehydrogenase-like, C-terminal domain"/>
    <property type="match status" value="1"/>
</dbReference>
<proteinExistence type="predicted"/>
<dbReference type="SUPFAM" id="SSF51735">
    <property type="entry name" value="NAD(P)-binding Rossmann-fold domains"/>
    <property type="match status" value="1"/>
</dbReference>
<dbReference type="InterPro" id="IPR013021">
    <property type="entry name" value="Myo-inos-1-P_Synthase_GAPDH"/>
</dbReference>
<dbReference type="KEGG" id="ndv:NDEV_0759"/>
<evidence type="ECO:0000313" key="2">
    <source>
        <dbReference type="EMBL" id="CUR51524.1"/>
    </source>
</evidence>
<dbReference type="GO" id="GO:0004512">
    <property type="term" value="F:inositol-3-phosphate synthase activity"/>
    <property type="evidence" value="ECO:0007669"/>
    <property type="project" value="TreeGrafter"/>
</dbReference>
<accession>A0A128A2E4</accession>
<feature type="domain" description="Myo-inositol-1-phosphate synthase GAPDH-like" evidence="1">
    <location>
        <begin position="195"/>
        <end position="300"/>
    </location>
</feature>
<name>A0A128A2E4_9ARCH</name>
<protein>
    <submittedName>
        <fullName evidence="2">Putative myo-inositol-1-phosphate synthase</fullName>
    </submittedName>
</protein>
<evidence type="ECO:0000259" key="1">
    <source>
        <dbReference type="Pfam" id="PF01658"/>
    </source>
</evidence>